<reference evidence="1 2" key="1">
    <citation type="journal article" date="2018" name="Nat. Ecol. Evol.">
        <title>Pezizomycetes genomes reveal the molecular basis of ectomycorrhizal truffle lifestyle.</title>
        <authorList>
            <person name="Murat C."/>
            <person name="Payen T."/>
            <person name="Noel B."/>
            <person name="Kuo A."/>
            <person name="Morin E."/>
            <person name="Chen J."/>
            <person name="Kohler A."/>
            <person name="Krizsan K."/>
            <person name="Balestrini R."/>
            <person name="Da Silva C."/>
            <person name="Montanini B."/>
            <person name="Hainaut M."/>
            <person name="Levati E."/>
            <person name="Barry K.W."/>
            <person name="Belfiori B."/>
            <person name="Cichocki N."/>
            <person name="Clum A."/>
            <person name="Dockter R.B."/>
            <person name="Fauchery L."/>
            <person name="Guy J."/>
            <person name="Iotti M."/>
            <person name="Le Tacon F."/>
            <person name="Lindquist E.A."/>
            <person name="Lipzen A."/>
            <person name="Malagnac F."/>
            <person name="Mello A."/>
            <person name="Molinier V."/>
            <person name="Miyauchi S."/>
            <person name="Poulain J."/>
            <person name="Riccioni C."/>
            <person name="Rubini A."/>
            <person name="Sitrit Y."/>
            <person name="Splivallo R."/>
            <person name="Traeger S."/>
            <person name="Wang M."/>
            <person name="Zifcakova L."/>
            <person name="Wipf D."/>
            <person name="Zambonelli A."/>
            <person name="Paolocci F."/>
            <person name="Nowrousian M."/>
            <person name="Ottonello S."/>
            <person name="Baldrian P."/>
            <person name="Spatafora J.W."/>
            <person name="Henrissat B."/>
            <person name="Nagy L.G."/>
            <person name="Aury J.M."/>
            <person name="Wincker P."/>
            <person name="Grigoriev I.V."/>
            <person name="Bonfante P."/>
            <person name="Martin F.M."/>
        </authorList>
    </citation>
    <scope>NUCLEOTIDE SEQUENCE [LARGE SCALE GENOMIC DNA]</scope>
    <source>
        <strain evidence="1 2">120613-1</strain>
    </source>
</reference>
<dbReference type="Gene3D" id="3.30.420.10">
    <property type="entry name" value="Ribonuclease H-like superfamily/Ribonuclease H"/>
    <property type="match status" value="1"/>
</dbReference>
<dbReference type="OrthoDB" id="5410741at2759"/>
<proteinExistence type="predicted"/>
<gene>
    <name evidence="1" type="ORF">L873DRAFT_1563715</name>
</gene>
<organism evidence="1 2">
    <name type="scientific">Choiromyces venosus 120613-1</name>
    <dbReference type="NCBI Taxonomy" id="1336337"/>
    <lineage>
        <taxon>Eukaryota</taxon>
        <taxon>Fungi</taxon>
        <taxon>Dikarya</taxon>
        <taxon>Ascomycota</taxon>
        <taxon>Pezizomycotina</taxon>
        <taxon>Pezizomycetes</taxon>
        <taxon>Pezizales</taxon>
        <taxon>Tuberaceae</taxon>
        <taxon>Choiromyces</taxon>
    </lineage>
</organism>
<evidence type="ECO:0000313" key="2">
    <source>
        <dbReference type="Proteomes" id="UP000276215"/>
    </source>
</evidence>
<evidence type="ECO:0008006" key="3">
    <source>
        <dbReference type="Google" id="ProtNLM"/>
    </source>
</evidence>
<feature type="non-terminal residue" evidence="1">
    <location>
        <position position="1"/>
    </location>
</feature>
<dbReference type="Proteomes" id="UP000276215">
    <property type="component" value="Unassembled WGS sequence"/>
</dbReference>
<name>A0A3N4JIY9_9PEZI</name>
<protein>
    <recommendedName>
        <fullName evidence="3">Tc1-like transposase DDE domain-containing protein</fullName>
    </recommendedName>
</protein>
<dbReference type="AlphaFoldDB" id="A0A3N4JIY9"/>
<feature type="non-terminal residue" evidence="1">
    <location>
        <position position="84"/>
    </location>
</feature>
<sequence>WLTQRGVQFKNIPPYSPDLNPIEHICSLVKNLLQKAFEVVKKQIEDASIHCWELLSPEIFKQLAENIVHRVKVVIEADGLYMKY</sequence>
<accession>A0A3N4JIY9</accession>
<dbReference type="EMBL" id="ML120397">
    <property type="protein sequence ID" value="RPA98222.1"/>
    <property type="molecule type" value="Genomic_DNA"/>
</dbReference>
<dbReference type="GO" id="GO:0003676">
    <property type="term" value="F:nucleic acid binding"/>
    <property type="evidence" value="ECO:0007669"/>
    <property type="project" value="InterPro"/>
</dbReference>
<keyword evidence="2" id="KW-1185">Reference proteome</keyword>
<evidence type="ECO:0000313" key="1">
    <source>
        <dbReference type="EMBL" id="RPA98222.1"/>
    </source>
</evidence>
<dbReference type="InterPro" id="IPR036397">
    <property type="entry name" value="RNaseH_sf"/>
</dbReference>